<dbReference type="EC" id="1.17.4.2" evidence="1"/>
<sequence>MEISMDTEIDAVKLVEDYLKRARWEIRENANLPYSFSSIFFRLAGEATAKYTLSEVYPEPISKAHQEGDFHIHNLYMGIVGYCAGWSLRQLLHEGFNEVPGQTESRAPRHLDTALLQMSNFMGTIQQEWAGAQAFNSVDTYLAPFVRRDELDYRSVKQAIQTFVYNMNIASRWGGQTPFTNITLDWFVPEDLKNEPVTIGGKLLDETYGEYQDEVDMINRAFLDVYSEGDMRGRPFTFPIPTYNLTTEFDWDSENANLLFEMAAKYGLPYFANFINSDLEESDIRSMCCRLQLDLRELRRNITGGLFGSADLVGSVGVVTMNMPRLGYLSKDEDEFLERLKGLMDLAKESLEIKREIVQKNMDEGLMPYSKRYLDTLQNHFSTIGLIGMNEACINLLDDDITAARSKDFAARVLKFMLERLREYQEETGNLYNLEATPGEGCSYRLARLDKEKYPDIVAAGEKEPYYTNSTQLPVNKTTDVIYAIEQQEDLQKLYTGGTVLHIFLGEPMASGEACKRLVRKIMENTGMPYITITPTYSICPDHGYISGENPKCPTCGRETEVYSRVVGYYRPTQNWNPGKQEEFKQRTEYDEKTALEKEFERK</sequence>
<name>A0A133V0Y8_9EURY</name>
<dbReference type="AlphaFoldDB" id="A0A133V0Y8"/>
<proteinExistence type="predicted"/>
<dbReference type="GO" id="GO:0004748">
    <property type="term" value="F:ribonucleoside-diphosphate reductase activity, thioredoxin disulfide as acceptor"/>
    <property type="evidence" value="ECO:0007669"/>
    <property type="project" value="TreeGrafter"/>
</dbReference>
<dbReference type="GO" id="GO:0006260">
    <property type="term" value="P:DNA replication"/>
    <property type="evidence" value="ECO:0007669"/>
    <property type="project" value="InterPro"/>
</dbReference>
<dbReference type="NCBIfam" id="TIGR02487">
    <property type="entry name" value="NrdD"/>
    <property type="match status" value="1"/>
</dbReference>
<gene>
    <name evidence="1" type="ORF">AKJ42_01690</name>
</gene>
<keyword evidence="1" id="KW-0560">Oxidoreductase</keyword>
<dbReference type="Proteomes" id="UP000070520">
    <property type="component" value="Unassembled WGS sequence"/>
</dbReference>
<accession>A0A133V0Y8</accession>
<keyword evidence="2" id="KW-1185">Reference proteome</keyword>
<dbReference type="NCBIfam" id="NF006126">
    <property type="entry name" value="PRK08270.1"/>
    <property type="match status" value="1"/>
</dbReference>
<dbReference type="InterPro" id="IPR012833">
    <property type="entry name" value="NrdD"/>
</dbReference>
<organism evidence="1 2">
    <name type="scientific">candidate division MSBL1 archaeon SCGC-AAA261C02</name>
    <dbReference type="NCBI Taxonomy" id="1698272"/>
    <lineage>
        <taxon>Archaea</taxon>
        <taxon>Methanobacteriati</taxon>
        <taxon>Methanobacteriota</taxon>
        <taxon>candidate division MSBL1</taxon>
    </lineage>
</organism>
<dbReference type="EMBL" id="LHXW01000013">
    <property type="protein sequence ID" value="KXB00109.1"/>
    <property type="molecule type" value="Genomic_DNA"/>
</dbReference>
<dbReference type="PATRIC" id="fig|1698272.3.peg.144"/>
<dbReference type="SUPFAM" id="SSF51998">
    <property type="entry name" value="PFL-like glycyl radical enzymes"/>
    <property type="match status" value="1"/>
</dbReference>
<dbReference type="CDD" id="cd01675">
    <property type="entry name" value="RNR_III"/>
    <property type="match status" value="1"/>
</dbReference>
<reference evidence="1 2" key="1">
    <citation type="journal article" date="2016" name="Sci. Rep.">
        <title>Metabolic traits of an uncultured archaeal lineage -MSBL1- from brine pools of the Red Sea.</title>
        <authorList>
            <person name="Mwirichia R."/>
            <person name="Alam I."/>
            <person name="Rashid M."/>
            <person name="Vinu M."/>
            <person name="Ba-Alawi W."/>
            <person name="Anthony Kamau A."/>
            <person name="Kamanda Ngugi D."/>
            <person name="Goker M."/>
            <person name="Klenk H.P."/>
            <person name="Bajic V."/>
            <person name="Stingl U."/>
        </authorList>
    </citation>
    <scope>NUCLEOTIDE SEQUENCE [LARGE SCALE GENOMIC DNA]</scope>
    <source>
        <strain evidence="1">SCGC-AAA261C02</strain>
    </source>
</reference>
<dbReference type="PANTHER" id="PTHR21075">
    <property type="entry name" value="ANAEROBIC RIBONUCLEOSIDE-TRIPHOSPHATE REDUCTASE"/>
    <property type="match status" value="1"/>
</dbReference>
<dbReference type="GO" id="GO:0008998">
    <property type="term" value="F:ribonucleoside-triphosphate reductase (thioredoxin) activity"/>
    <property type="evidence" value="ECO:0007669"/>
    <property type="project" value="UniProtKB-EC"/>
</dbReference>
<dbReference type="Pfam" id="PF13597">
    <property type="entry name" value="NRDD"/>
    <property type="match status" value="1"/>
</dbReference>
<comment type="caution">
    <text evidence="1">The sequence shown here is derived from an EMBL/GenBank/DDBJ whole genome shotgun (WGS) entry which is preliminary data.</text>
</comment>
<dbReference type="Gene3D" id="3.20.70.20">
    <property type="match status" value="1"/>
</dbReference>
<dbReference type="GO" id="GO:0031250">
    <property type="term" value="C:anaerobic ribonucleoside-triphosphate reductase complex"/>
    <property type="evidence" value="ECO:0007669"/>
    <property type="project" value="TreeGrafter"/>
</dbReference>
<dbReference type="GO" id="GO:0009265">
    <property type="term" value="P:2'-deoxyribonucleotide biosynthetic process"/>
    <property type="evidence" value="ECO:0007669"/>
    <property type="project" value="TreeGrafter"/>
</dbReference>
<protein>
    <submittedName>
        <fullName evidence="1">Ribonucleoside-triphosphate reductase</fullName>
        <ecNumber evidence="1">1.17.4.2</ecNumber>
    </submittedName>
</protein>
<evidence type="ECO:0000313" key="2">
    <source>
        <dbReference type="Proteomes" id="UP000070520"/>
    </source>
</evidence>
<dbReference type="PANTHER" id="PTHR21075:SF0">
    <property type="entry name" value="ANAEROBIC RIBONUCLEOSIDE-TRIPHOSPHATE REDUCTASE"/>
    <property type="match status" value="1"/>
</dbReference>
<evidence type="ECO:0000313" key="1">
    <source>
        <dbReference type="EMBL" id="KXB00109.1"/>
    </source>
</evidence>